<name>A0A1H0JHV1_9RHOB</name>
<gene>
    <name evidence="6" type="ORF">SAMN05444142_103249</name>
</gene>
<reference evidence="6 7" key="1">
    <citation type="submission" date="2016-11" db="EMBL/GenBank/DDBJ databases">
        <authorList>
            <person name="Varghese N."/>
            <person name="Submissions S."/>
        </authorList>
    </citation>
    <scope>NUCLEOTIDE SEQUENCE [LARGE SCALE GENOMIC DNA]</scope>
    <source>
        <strain evidence="6 7">DSM 29620</strain>
    </source>
</reference>
<dbReference type="Gene3D" id="1.20.120.550">
    <property type="entry name" value="Membrane associated eicosanoid/glutathione metabolism-like domain"/>
    <property type="match status" value="1"/>
</dbReference>
<sequence>MALAITPLYAGLLGLVFAVLSAEVIRARARANVSVGDGGDPGLMLAMRVQGNFVEYVPFALLLIAMAEIQGAPGWALHGLGAVLLLSRVMHALGLRRSPSVPPLRGGGFALSLLVLVIAAALNILYALN</sequence>
<proteinExistence type="predicted"/>
<accession>A0A1H0JHV1</accession>
<keyword evidence="7" id="KW-1185">Reference proteome</keyword>
<feature type="transmembrane region" description="Helical" evidence="5">
    <location>
        <begin position="107"/>
        <end position="128"/>
    </location>
</feature>
<dbReference type="PANTHER" id="PTHR35814">
    <property type="match status" value="1"/>
</dbReference>
<dbReference type="InterPro" id="IPR001129">
    <property type="entry name" value="Membr-assoc_MAPEG"/>
</dbReference>
<evidence type="ECO:0000256" key="3">
    <source>
        <dbReference type="ARBA" id="ARBA00022989"/>
    </source>
</evidence>
<keyword evidence="2 5" id="KW-0812">Transmembrane</keyword>
<dbReference type="Pfam" id="PF01124">
    <property type="entry name" value="MAPEG"/>
    <property type="match status" value="1"/>
</dbReference>
<keyword evidence="3 5" id="KW-1133">Transmembrane helix</keyword>
<dbReference type="EMBL" id="FQZZ01000003">
    <property type="protein sequence ID" value="SHK09905.1"/>
    <property type="molecule type" value="Genomic_DNA"/>
</dbReference>
<evidence type="ECO:0000313" key="7">
    <source>
        <dbReference type="Proteomes" id="UP000324252"/>
    </source>
</evidence>
<evidence type="ECO:0000256" key="5">
    <source>
        <dbReference type="SAM" id="Phobius"/>
    </source>
</evidence>
<evidence type="ECO:0000313" key="6">
    <source>
        <dbReference type="EMBL" id="SHK09905.1"/>
    </source>
</evidence>
<protein>
    <recommendedName>
        <fullName evidence="8">MAPEG family protein</fullName>
    </recommendedName>
</protein>
<dbReference type="PANTHER" id="PTHR35814:SF1">
    <property type="entry name" value="GLUTATHIONE S-TRANSFERASE-RELATED"/>
    <property type="match status" value="1"/>
</dbReference>
<organism evidence="6 7">
    <name type="scientific">Lutimaribacter pacificus</name>
    <dbReference type="NCBI Taxonomy" id="391948"/>
    <lineage>
        <taxon>Bacteria</taxon>
        <taxon>Pseudomonadati</taxon>
        <taxon>Pseudomonadota</taxon>
        <taxon>Alphaproteobacteria</taxon>
        <taxon>Rhodobacterales</taxon>
        <taxon>Roseobacteraceae</taxon>
        <taxon>Lutimaribacter</taxon>
    </lineage>
</organism>
<evidence type="ECO:0000256" key="4">
    <source>
        <dbReference type="ARBA" id="ARBA00023136"/>
    </source>
</evidence>
<dbReference type="OrthoDB" id="7619858at2"/>
<evidence type="ECO:0000256" key="1">
    <source>
        <dbReference type="ARBA" id="ARBA00004370"/>
    </source>
</evidence>
<feature type="transmembrane region" description="Helical" evidence="5">
    <location>
        <begin position="53"/>
        <end position="69"/>
    </location>
</feature>
<comment type="subcellular location">
    <subcellularLocation>
        <location evidence="1">Membrane</location>
    </subcellularLocation>
</comment>
<evidence type="ECO:0000256" key="2">
    <source>
        <dbReference type="ARBA" id="ARBA00022692"/>
    </source>
</evidence>
<dbReference type="Proteomes" id="UP000324252">
    <property type="component" value="Unassembled WGS sequence"/>
</dbReference>
<dbReference type="GO" id="GO:0016020">
    <property type="term" value="C:membrane"/>
    <property type="evidence" value="ECO:0007669"/>
    <property type="project" value="UniProtKB-SubCell"/>
</dbReference>
<dbReference type="RefSeq" id="WP_149788878.1">
    <property type="nucleotide sequence ID" value="NZ_FNIO01000005.1"/>
</dbReference>
<dbReference type="AlphaFoldDB" id="A0A1H0JHV1"/>
<dbReference type="InterPro" id="IPR023352">
    <property type="entry name" value="MAPEG-like_dom_sf"/>
</dbReference>
<feature type="transmembrane region" description="Helical" evidence="5">
    <location>
        <begin position="6"/>
        <end position="25"/>
    </location>
</feature>
<evidence type="ECO:0008006" key="8">
    <source>
        <dbReference type="Google" id="ProtNLM"/>
    </source>
</evidence>
<dbReference type="SUPFAM" id="SSF161084">
    <property type="entry name" value="MAPEG domain-like"/>
    <property type="match status" value="1"/>
</dbReference>
<keyword evidence="4 5" id="KW-0472">Membrane</keyword>